<dbReference type="EMBL" id="JARAOO010000006">
    <property type="protein sequence ID" value="KAJ7966282.1"/>
    <property type="molecule type" value="Genomic_DNA"/>
</dbReference>
<keyword evidence="2" id="KW-1185">Reference proteome</keyword>
<organism evidence="1 2">
    <name type="scientific">Quillaja saponaria</name>
    <name type="common">Soap bark tree</name>
    <dbReference type="NCBI Taxonomy" id="32244"/>
    <lineage>
        <taxon>Eukaryota</taxon>
        <taxon>Viridiplantae</taxon>
        <taxon>Streptophyta</taxon>
        <taxon>Embryophyta</taxon>
        <taxon>Tracheophyta</taxon>
        <taxon>Spermatophyta</taxon>
        <taxon>Magnoliopsida</taxon>
        <taxon>eudicotyledons</taxon>
        <taxon>Gunneridae</taxon>
        <taxon>Pentapetalae</taxon>
        <taxon>rosids</taxon>
        <taxon>fabids</taxon>
        <taxon>Fabales</taxon>
        <taxon>Quillajaceae</taxon>
        <taxon>Quillaja</taxon>
    </lineage>
</organism>
<proteinExistence type="predicted"/>
<comment type="caution">
    <text evidence="1">The sequence shown here is derived from an EMBL/GenBank/DDBJ whole genome shotgun (WGS) entry which is preliminary data.</text>
</comment>
<dbReference type="EMBL" id="JARAOO010000006">
    <property type="protein sequence ID" value="KAJ7966283.1"/>
    <property type="molecule type" value="Genomic_DNA"/>
</dbReference>
<sequence>MSEGILKIKQEIEAEFVNNDQSWGHANNNKNPRVFISKQIPVIGVVHLHNCLLLTKGISREAVQEKESYSRFESKIQIAGAQILGNQGVKAKTISEIHSEAEKNLGLRPGAITIIRNGRSSGVPAGTGPAAVPVVRPGSGGGGMMPGSKKLSQLPVVDADEWVAPRGDSFGHAQ</sequence>
<evidence type="ECO:0000313" key="1">
    <source>
        <dbReference type="EMBL" id="KAJ7966283.1"/>
    </source>
</evidence>
<dbReference type="Proteomes" id="UP001163823">
    <property type="component" value="Chromosome 6"/>
</dbReference>
<dbReference type="GO" id="GO:0003743">
    <property type="term" value="F:translation initiation factor activity"/>
    <property type="evidence" value="ECO:0007669"/>
    <property type="project" value="UniProtKB-KW"/>
</dbReference>
<gene>
    <name evidence="1" type="ORF">O6P43_015778</name>
</gene>
<evidence type="ECO:0000313" key="2">
    <source>
        <dbReference type="Proteomes" id="UP001163823"/>
    </source>
</evidence>
<reference evidence="1" key="1">
    <citation type="journal article" date="2023" name="Science">
        <title>Elucidation of the pathway for biosynthesis of saponin adjuvants from the soapbark tree.</title>
        <authorList>
            <person name="Reed J."/>
            <person name="Orme A."/>
            <person name="El-Demerdash A."/>
            <person name="Owen C."/>
            <person name="Martin L.B.B."/>
            <person name="Misra R.C."/>
            <person name="Kikuchi S."/>
            <person name="Rejzek M."/>
            <person name="Martin A.C."/>
            <person name="Harkess A."/>
            <person name="Leebens-Mack J."/>
            <person name="Louveau T."/>
            <person name="Stephenson M.J."/>
            <person name="Osbourn A."/>
        </authorList>
    </citation>
    <scope>NUCLEOTIDE SEQUENCE</scope>
    <source>
        <strain evidence="1">S10</strain>
    </source>
</reference>
<name>A0AAD7PSF9_QUISA</name>
<dbReference type="KEGG" id="qsa:O6P43_015778"/>
<accession>A0AAD7PSF9</accession>
<keyword evidence="1" id="KW-0396">Initiation factor</keyword>
<dbReference type="AlphaFoldDB" id="A0AAD7PSF9"/>
<protein>
    <submittedName>
        <fullName evidence="1">Eukaryotic translation initiation factor-like</fullName>
    </submittedName>
</protein>
<keyword evidence="1" id="KW-0648">Protein biosynthesis</keyword>